<sequence length="299" mass="34535">MCNTTTPRRPTGFFDLPLELRAIIYSHVLPPDRTFTFPIRRPEEKTVIALCATHDVLYEETEPLIYKECGASLAITPDEELSFDELPLGIKWDKFQRIDICIKARLDPDDLDNEGLKQAVTSLNYGCPRMLPDITIEFEEEDPGMGMGDWWWTESIPAGRTFCWHYREDNDEYKHPRYCAKHESYAPNCSDCDGGIEDDEEETWLRTVGPDAVPIVATVFDYLLKLPTCKSATLYMLSFLQEDRDRGAPRYHGGKRIFDHQYMDDLCRAMKLWLEGWRIGVDLPYGTYFASTCVERLAS</sequence>
<protein>
    <submittedName>
        <fullName evidence="1">Uncharacterized protein</fullName>
    </submittedName>
</protein>
<dbReference type="AlphaFoldDB" id="A0AAJ0DBK2"/>
<dbReference type="Proteomes" id="UP001271007">
    <property type="component" value="Unassembled WGS sequence"/>
</dbReference>
<gene>
    <name evidence="1" type="ORF">LTR09_007887</name>
</gene>
<dbReference type="EMBL" id="JAWDJX010000029">
    <property type="protein sequence ID" value="KAK3050811.1"/>
    <property type="molecule type" value="Genomic_DNA"/>
</dbReference>
<comment type="caution">
    <text evidence="1">The sequence shown here is derived from an EMBL/GenBank/DDBJ whole genome shotgun (WGS) entry which is preliminary data.</text>
</comment>
<proteinExistence type="predicted"/>
<evidence type="ECO:0000313" key="1">
    <source>
        <dbReference type="EMBL" id="KAK3050811.1"/>
    </source>
</evidence>
<keyword evidence="2" id="KW-1185">Reference proteome</keyword>
<accession>A0AAJ0DBK2</accession>
<evidence type="ECO:0000313" key="2">
    <source>
        <dbReference type="Proteomes" id="UP001271007"/>
    </source>
</evidence>
<organism evidence="1 2">
    <name type="scientific">Extremus antarcticus</name>
    <dbReference type="NCBI Taxonomy" id="702011"/>
    <lineage>
        <taxon>Eukaryota</taxon>
        <taxon>Fungi</taxon>
        <taxon>Dikarya</taxon>
        <taxon>Ascomycota</taxon>
        <taxon>Pezizomycotina</taxon>
        <taxon>Dothideomycetes</taxon>
        <taxon>Dothideomycetidae</taxon>
        <taxon>Mycosphaerellales</taxon>
        <taxon>Extremaceae</taxon>
        <taxon>Extremus</taxon>
    </lineage>
</organism>
<reference evidence="1" key="1">
    <citation type="submission" date="2023-04" db="EMBL/GenBank/DDBJ databases">
        <title>Black Yeasts Isolated from many extreme environments.</title>
        <authorList>
            <person name="Coleine C."/>
            <person name="Stajich J.E."/>
            <person name="Selbmann L."/>
        </authorList>
    </citation>
    <scope>NUCLEOTIDE SEQUENCE</scope>
    <source>
        <strain evidence="1">CCFEE 5312</strain>
    </source>
</reference>
<name>A0AAJ0DBK2_9PEZI</name>